<dbReference type="Proteomes" id="UP000001734">
    <property type="component" value="Plasmid pKP187"/>
</dbReference>
<geneLocation type="plasmid" evidence="1 2">
    <name>pKP187</name>
</geneLocation>
<evidence type="ECO:0000313" key="2">
    <source>
        <dbReference type="Proteomes" id="UP000001734"/>
    </source>
</evidence>
<keyword evidence="1" id="KW-0614">Plasmid</keyword>
<accession>B5RK03</accession>
<organism evidence="1 2">
    <name type="scientific">Klebsiella variicola (strain 342)</name>
    <name type="common">Klebsiella pneumoniae</name>
    <dbReference type="NCBI Taxonomy" id="507522"/>
    <lineage>
        <taxon>Bacteria</taxon>
        <taxon>Pseudomonadati</taxon>
        <taxon>Pseudomonadota</taxon>
        <taxon>Gammaproteobacteria</taxon>
        <taxon>Enterobacterales</taxon>
        <taxon>Enterobacteriaceae</taxon>
        <taxon>Klebsiella/Raoultella group</taxon>
        <taxon>Klebsiella</taxon>
        <taxon>Klebsiella pneumoniae complex</taxon>
    </lineage>
</organism>
<protein>
    <recommendedName>
        <fullName evidence="3">DUF4365 domain-containing protein</fullName>
    </recommendedName>
</protein>
<dbReference type="BioCyc" id="KPNE507522:GI0B-5613-MONOMER"/>
<evidence type="ECO:0008006" key="3">
    <source>
        <dbReference type="Google" id="ProtNLM"/>
    </source>
</evidence>
<name>B5RK03_KLEV3</name>
<dbReference type="EMBL" id="CP000965">
    <property type="protein sequence ID" value="ACI12026.1"/>
    <property type="molecule type" value="Genomic_DNA"/>
</dbReference>
<dbReference type="AlphaFoldDB" id="B5RK03"/>
<dbReference type="HOGENOM" id="CLU_038908_0_0_6"/>
<dbReference type="KEGG" id="kpe:KPK_A0079"/>
<proteinExistence type="predicted"/>
<reference evidence="1 2" key="1">
    <citation type="journal article" date="2008" name="PLoS Genet.">
        <title>Complete genome sequence of the N2-fixing broad host range endophyte Klebsiella pneumoniae 342 and virulence predictions verified in mice.</title>
        <authorList>
            <person name="Fouts D.E."/>
            <person name="Tyler H.L."/>
            <person name="DeBoy R.T."/>
            <person name="Daugherty S."/>
            <person name="Ren Q."/>
            <person name="Badger J.H."/>
            <person name="Durkin A.S."/>
            <person name="Huot H."/>
            <person name="Shrivastava S."/>
            <person name="Kothari S."/>
            <person name="Dodson R.J."/>
            <person name="Mohamoud Y."/>
            <person name="Khouri H."/>
            <person name="Roesch L.F."/>
            <person name="Krogfelt K.A."/>
            <person name="Struve C."/>
            <person name="Triplett E.W."/>
            <person name="Methe B.A."/>
        </authorList>
    </citation>
    <scope>NUCLEOTIDE SEQUENCE [LARGE SCALE GENOMIC DNA]</scope>
    <source>
        <strain evidence="1 2">342</strain>
        <plasmid evidence="2">Plasmid pKP187</plasmid>
    </source>
</reference>
<sequence>MHERKVGNIGQGDFIKLCGDAGLACGTSQGDDCAGWDFFVDFPLKQHDSILIDGDDRAIECKVQVKSSDNKNKSVQVKLSNLKRFCDSTVPCFFFIAEYNGNINPDNIYLVHTDDDLIFKILKRLRENQAGDKLPLNHITMNIHYGKNDEIKEFSGKALKEKIESYVNKGMNAYVKRKEKQLKTLGYEKLNYEMKFEIDSSSELISLARASLGYPEKINIRNIVSWSNRFNIKLLQEELTQEKAIIEILNVQPVTTGEAVFESAGETVSFPCEYYFSPFSKKASNAPVLRAKCDNVDILFNSDNVGTKVTFLDPGKAIDIFEMRNVLLTIKMLFIDDSPVSLYLKKSDEKAFIPFTIGISDSENKNNKKDLLLSITAIDNLISLAVKNRFESKINLSMNTLKNNAANIIAIYNFINGNDSVESKFPGINIRTEDDEVLFDVKKDMCVIFAISLSFESIFFSFIFSARGFLEECDGHYVLDQYNLNLEKRITGKSKKDAFGDLKKQTNLICEEKILKNAYVFNGVNNKVMINNDL</sequence>
<evidence type="ECO:0000313" key="1">
    <source>
        <dbReference type="EMBL" id="ACI12026.1"/>
    </source>
</evidence>
<gene>
    <name evidence="1" type="ordered locus">KPK_A0079</name>
</gene>